<organism evidence="1">
    <name type="scientific">Tanacetum cinerariifolium</name>
    <name type="common">Dalmatian daisy</name>
    <name type="synonym">Chrysanthemum cinerariifolium</name>
    <dbReference type="NCBI Taxonomy" id="118510"/>
    <lineage>
        <taxon>Eukaryota</taxon>
        <taxon>Viridiplantae</taxon>
        <taxon>Streptophyta</taxon>
        <taxon>Embryophyta</taxon>
        <taxon>Tracheophyta</taxon>
        <taxon>Spermatophyta</taxon>
        <taxon>Magnoliopsida</taxon>
        <taxon>eudicotyledons</taxon>
        <taxon>Gunneridae</taxon>
        <taxon>Pentapetalae</taxon>
        <taxon>asterids</taxon>
        <taxon>campanulids</taxon>
        <taxon>Asterales</taxon>
        <taxon>Asteraceae</taxon>
        <taxon>Asteroideae</taxon>
        <taxon>Anthemideae</taxon>
        <taxon>Anthemidinae</taxon>
        <taxon>Tanacetum</taxon>
    </lineage>
</organism>
<name>A0A699QV57_TANCI</name>
<feature type="non-terminal residue" evidence="1">
    <location>
        <position position="1"/>
    </location>
</feature>
<sequence length="199" mass="21411">VRDDELIVKNGSVVVVENENGHVEEITGEEVVKSIVQVVDANGIADVEMKMDDVEYEVIVDLKSTLNATESSQVNGFMLCEELNGQSVLMADVVNTIISTPDLVSTDIEVIVNDEPKSASTLVDETEKPSEDLQVKVAADAVATKDDLPTSPDPVENTDSQAIVNNGLRFATSALINEAKCQVTVVEPFEEVQVKAHVS</sequence>
<gene>
    <name evidence="1" type="ORF">Tci_848338</name>
</gene>
<protein>
    <submittedName>
        <fullName evidence="1">Uncharacterized protein</fullName>
    </submittedName>
</protein>
<accession>A0A699QV57</accession>
<evidence type="ECO:0000313" key="1">
    <source>
        <dbReference type="EMBL" id="GFC76368.1"/>
    </source>
</evidence>
<proteinExistence type="predicted"/>
<comment type="caution">
    <text evidence="1">The sequence shown here is derived from an EMBL/GenBank/DDBJ whole genome shotgun (WGS) entry which is preliminary data.</text>
</comment>
<reference evidence="1" key="1">
    <citation type="journal article" date="2019" name="Sci. Rep.">
        <title>Draft genome of Tanacetum cinerariifolium, the natural source of mosquito coil.</title>
        <authorList>
            <person name="Yamashiro T."/>
            <person name="Shiraishi A."/>
            <person name="Satake H."/>
            <person name="Nakayama K."/>
        </authorList>
    </citation>
    <scope>NUCLEOTIDE SEQUENCE</scope>
</reference>
<dbReference type="EMBL" id="BKCJ011055951">
    <property type="protein sequence ID" value="GFC76368.1"/>
    <property type="molecule type" value="Genomic_DNA"/>
</dbReference>
<dbReference type="AlphaFoldDB" id="A0A699QV57"/>